<dbReference type="PATRIC" id="fig|1215343.11.peg.729"/>
<evidence type="ECO:0000256" key="6">
    <source>
        <dbReference type="ARBA" id="ARBA00039017"/>
    </source>
</evidence>
<dbReference type="GO" id="GO:0008936">
    <property type="term" value="F:nicotinamidase activity"/>
    <property type="evidence" value="ECO:0007669"/>
    <property type="project" value="UniProtKB-EC"/>
</dbReference>
<dbReference type="EMBL" id="CP003789">
    <property type="protein sequence ID" value="AGA64700.1"/>
    <property type="molecule type" value="Genomic_DNA"/>
</dbReference>
<comment type="similarity">
    <text evidence="1">Belongs to the isochorismatase family.</text>
</comment>
<gene>
    <name evidence="9" type="ordered locus">B488_07080</name>
</gene>
<evidence type="ECO:0000313" key="9">
    <source>
        <dbReference type="EMBL" id="AGA64700.1"/>
    </source>
</evidence>
<dbReference type="Gene3D" id="3.40.50.850">
    <property type="entry name" value="Isochorismatase-like"/>
    <property type="match status" value="1"/>
</dbReference>
<evidence type="ECO:0000313" key="10">
    <source>
        <dbReference type="Proteomes" id="UP000010799"/>
    </source>
</evidence>
<dbReference type="AlphaFoldDB" id="L0EV27"/>
<keyword evidence="3" id="KW-0479">Metal-binding</keyword>
<organism evidence="9 10">
    <name type="scientific">Liberibacter crescens (strain BT-1)</name>
    <dbReference type="NCBI Taxonomy" id="1215343"/>
    <lineage>
        <taxon>Bacteria</taxon>
        <taxon>Pseudomonadati</taxon>
        <taxon>Pseudomonadota</taxon>
        <taxon>Alphaproteobacteria</taxon>
        <taxon>Hyphomicrobiales</taxon>
        <taxon>Rhizobiaceae</taxon>
        <taxon>Liberibacter</taxon>
    </lineage>
</organism>
<evidence type="ECO:0000256" key="1">
    <source>
        <dbReference type="ARBA" id="ARBA00006336"/>
    </source>
</evidence>
<dbReference type="Proteomes" id="UP000010799">
    <property type="component" value="Chromosome"/>
</dbReference>
<evidence type="ECO:0000256" key="4">
    <source>
        <dbReference type="ARBA" id="ARBA00022801"/>
    </source>
</evidence>
<dbReference type="GO" id="GO:0019363">
    <property type="term" value="P:pyridine nucleotide biosynthetic process"/>
    <property type="evidence" value="ECO:0007669"/>
    <property type="project" value="UniProtKB-KW"/>
</dbReference>
<dbReference type="InterPro" id="IPR036380">
    <property type="entry name" value="Isochorismatase-like_sf"/>
</dbReference>
<dbReference type="STRING" id="1215343.B488_07080"/>
<accession>L0EV27</accession>
<dbReference type="GO" id="GO:0046872">
    <property type="term" value="F:metal ion binding"/>
    <property type="evidence" value="ECO:0007669"/>
    <property type="project" value="UniProtKB-KW"/>
</dbReference>
<dbReference type="SMR" id="L0EV27"/>
<name>L0EV27_LIBCB</name>
<keyword evidence="10" id="KW-1185">Reference proteome</keyword>
<evidence type="ECO:0000256" key="7">
    <source>
        <dbReference type="ARBA" id="ARBA00043224"/>
    </source>
</evidence>
<keyword evidence="4 9" id="KW-0378">Hydrolase</keyword>
<dbReference type="eggNOG" id="COG1335">
    <property type="taxonomic scope" value="Bacteria"/>
</dbReference>
<dbReference type="HOGENOM" id="CLU_068979_13_1_5"/>
<evidence type="ECO:0000256" key="3">
    <source>
        <dbReference type="ARBA" id="ARBA00022723"/>
    </source>
</evidence>
<dbReference type="InterPro" id="IPR052347">
    <property type="entry name" value="Isochorismatase_Nicotinamidase"/>
</dbReference>
<dbReference type="KEGG" id="lcc:B488_07080"/>
<evidence type="ECO:0000256" key="2">
    <source>
        <dbReference type="ARBA" id="ARBA00022642"/>
    </source>
</evidence>
<dbReference type="CDD" id="cd01011">
    <property type="entry name" value="nicotinamidase"/>
    <property type="match status" value="1"/>
</dbReference>
<dbReference type="InterPro" id="IPR000868">
    <property type="entry name" value="Isochorismatase-like_dom"/>
</dbReference>
<proteinExistence type="inferred from homology"/>
<dbReference type="Pfam" id="PF00857">
    <property type="entry name" value="Isochorismatase"/>
    <property type="match status" value="1"/>
</dbReference>
<dbReference type="PANTHER" id="PTHR11080">
    <property type="entry name" value="PYRAZINAMIDASE/NICOTINAMIDASE"/>
    <property type="match status" value="1"/>
</dbReference>
<feature type="domain" description="Isochorismatase-like" evidence="8">
    <location>
        <begin position="3"/>
        <end position="202"/>
    </location>
</feature>
<evidence type="ECO:0000259" key="8">
    <source>
        <dbReference type="Pfam" id="PF00857"/>
    </source>
</evidence>
<protein>
    <recommendedName>
        <fullName evidence="6">nicotinamidase</fullName>
        <ecNumber evidence="6">3.5.1.19</ecNumber>
    </recommendedName>
    <alternativeName>
        <fullName evidence="7">Nicotinamide deamidase</fullName>
    </alternativeName>
</protein>
<comment type="pathway">
    <text evidence="5">Cofactor biosynthesis; nicotinate biosynthesis; nicotinate from nicotinamide: step 1/1.</text>
</comment>
<dbReference type="SUPFAM" id="SSF52499">
    <property type="entry name" value="Isochorismatase-like hydrolases"/>
    <property type="match status" value="1"/>
</dbReference>
<sequence>MKALLVIDLQNSFISGGSLPVPDGESIIPIVNSLIEKGGYDIIVASQDWHPPHHGSFASQHPGKQPFQIGELSGKPQMLWPDHCIAGSFDSELSSSLNIKKIDYIQKKGQNPFVDSYSAFADAEGVSTGLADYLISKKITQLDLCGLAIDYCVKFSALDAVKKLPTIKVFFIKDASRGISDKGTQAAIQEMHESGVEIINTRDRIKTI</sequence>
<dbReference type="RefSeq" id="WP_015273127.1">
    <property type="nucleotide sequence ID" value="NC_019907.1"/>
</dbReference>
<keyword evidence="2" id="KW-0662">Pyridine nucleotide biosynthesis</keyword>
<dbReference type="PANTHER" id="PTHR11080:SF2">
    <property type="entry name" value="LD05707P"/>
    <property type="match status" value="1"/>
</dbReference>
<dbReference type="NCBIfam" id="NF008623">
    <property type="entry name" value="PRK11609.1"/>
    <property type="match status" value="1"/>
</dbReference>
<evidence type="ECO:0000256" key="5">
    <source>
        <dbReference type="ARBA" id="ARBA00037900"/>
    </source>
</evidence>
<reference evidence="9 10" key="1">
    <citation type="journal article" date="2012" name="Stand. Genomic Sci.">
        <title>Complete genome sequence of Liberibacter crescens BT-1.</title>
        <authorList>
            <person name="Leonard M.T."/>
            <person name="Fagen J.R."/>
            <person name="Davis-Richardson A.G."/>
            <person name="Davis M.J."/>
            <person name="Triplett E.W."/>
        </authorList>
    </citation>
    <scope>NUCLEOTIDE SEQUENCE [LARGE SCALE GENOMIC DNA]</scope>
    <source>
        <strain evidence="9 10">BT-1</strain>
    </source>
</reference>
<dbReference type="EC" id="3.5.1.19" evidence="6"/>